<dbReference type="InterPro" id="IPR011893">
    <property type="entry name" value="Selenoprotein_Rdx-typ"/>
</dbReference>
<dbReference type="HOGENOM" id="CLU_113870_0_1_1"/>
<feature type="transmembrane region" description="Helical" evidence="3">
    <location>
        <begin position="36"/>
        <end position="53"/>
    </location>
</feature>
<dbReference type="PANTHER" id="PTHR13544:SF0">
    <property type="entry name" value="THIOREDOXIN REDUCTASE-LIKE SELENOPROTEIN T"/>
    <property type="match status" value="1"/>
</dbReference>
<dbReference type="RefSeq" id="XP_002182894.1">
    <property type="nucleotide sequence ID" value="XM_002182858.1"/>
</dbReference>
<evidence type="ECO:0000256" key="1">
    <source>
        <dbReference type="ARBA" id="ARBA00022729"/>
    </source>
</evidence>
<dbReference type="InterPro" id="IPR019389">
    <property type="entry name" value="Selenoprotein_T"/>
</dbReference>
<dbReference type="PANTHER" id="PTHR13544">
    <property type="entry name" value="SELENOPROTEIN T"/>
    <property type="match status" value="1"/>
</dbReference>
<keyword evidence="3" id="KW-0472">Membrane</keyword>
<dbReference type="GO" id="GO:0045454">
    <property type="term" value="P:cell redox homeostasis"/>
    <property type="evidence" value="ECO:0007669"/>
    <property type="project" value="TreeGrafter"/>
</dbReference>
<dbReference type="InterPro" id="IPR036249">
    <property type="entry name" value="Thioredoxin-like_sf"/>
</dbReference>
<dbReference type="eggNOG" id="KOG3286">
    <property type="taxonomic scope" value="Eukaryota"/>
</dbReference>
<evidence type="ECO:0000313" key="5">
    <source>
        <dbReference type="Proteomes" id="UP000000759"/>
    </source>
</evidence>
<dbReference type="InParanoid" id="B7G6P7"/>
<gene>
    <name evidence="4" type="ORF">PHATRDRAFT_48310</name>
</gene>
<protein>
    <submittedName>
        <fullName evidence="4">Uncharacterized protein</fullName>
    </submittedName>
</protein>
<dbReference type="OrthoDB" id="60822at2759"/>
<dbReference type="Gene3D" id="3.40.30.10">
    <property type="entry name" value="Glutaredoxin"/>
    <property type="match status" value="1"/>
</dbReference>
<evidence type="ECO:0000313" key="4">
    <source>
        <dbReference type="EMBL" id="EEC45630.1"/>
    </source>
</evidence>
<evidence type="ECO:0000256" key="3">
    <source>
        <dbReference type="SAM" id="Phobius"/>
    </source>
</evidence>
<dbReference type="Proteomes" id="UP000000759">
    <property type="component" value="Chromosome 17"/>
</dbReference>
<accession>B7G6P7</accession>
<organism evidence="4 5">
    <name type="scientific">Phaeodactylum tricornutum (strain CCAP 1055/1)</name>
    <dbReference type="NCBI Taxonomy" id="556484"/>
    <lineage>
        <taxon>Eukaryota</taxon>
        <taxon>Sar</taxon>
        <taxon>Stramenopiles</taxon>
        <taxon>Ochrophyta</taxon>
        <taxon>Bacillariophyta</taxon>
        <taxon>Bacillariophyceae</taxon>
        <taxon>Bacillariophycidae</taxon>
        <taxon>Naviculales</taxon>
        <taxon>Phaeodactylaceae</taxon>
        <taxon>Phaeodactylum</taxon>
    </lineage>
</organism>
<sequence length="143" mass="16081">MKRNFLNVQKFLEDQFPELRGHITGANYPPPATIELAANLMSVIQLMGIFWIVAGGEKIFRFLGYPQNQLPSVYHTINQNAMPIGIFLFLILPQWIGRYTQTGAFEVYLNDKEIFSKLSKGAFPTADDLISSLVQAGLQTAQD</sequence>
<keyword evidence="5" id="KW-1185">Reference proteome</keyword>
<keyword evidence="1" id="KW-0732">Signal</keyword>
<dbReference type="Pfam" id="PF10262">
    <property type="entry name" value="Rdx"/>
    <property type="match status" value="1"/>
</dbReference>
<dbReference type="SUPFAM" id="SSF52833">
    <property type="entry name" value="Thioredoxin-like"/>
    <property type="match status" value="1"/>
</dbReference>
<name>B7G6P7_PHATC</name>
<keyword evidence="3" id="KW-0812">Transmembrane</keyword>
<reference evidence="4 5" key="1">
    <citation type="journal article" date="2008" name="Nature">
        <title>The Phaeodactylum genome reveals the evolutionary history of diatom genomes.</title>
        <authorList>
            <person name="Bowler C."/>
            <person name="Allen A.E."/>
            <person name="Badger J.H."/>
            <person name="Grimwood J."/>
            <person name="Jabbari K."/>
            <person name="Kuo A."/>
            <person name="Maheswari U."/>
            <person name="Martens C."/>
            <person name="Maumus F."/>
            <person name="Otillar R.P."/>
            <person name="Rayko E."/>
            <person name="Salamov A."/>
            <person name="Vandepoele K."/>
            <person name="Beszteri B."/>
            <person name="Gruber A."/>
            <person name="Heijde M."/>
            <person name="Katinka M."/>
            <person name="Mock T."/>
            <person name="Valentin K."/>
            <person name="Verret F."/>
            <person name="Berges J.A."/>
            <person name="Brownlee C."/>
            <person name="Cadoret J.P."/>
            <person name="Chiovitti A."/>
            <person name="Choi C.J."/>
            <person name="Coesel S."/>
            <person name="De Martino A."/>
            <person name="Detter J.C."/>
            <person name="Durkin C."/>
            <person name="Falciatore A."/>
            <person name="Fournet J."/>
            <person name="Haruta M."/>
            <person name="Huysman M.J."/>
            <person name="Jenkins B.D."/>
            <person name="Jiroutova K."/>
            <person name="Jorgensen R.E."/>
            <person name="Joubert Y."/>
            <person name="Kaplan A."/>
            <person name="Kroger N."/>
            <person name="Kroth P.G."/>
            <person name="La Roche J."/>
            <person name="Lindquist E."/>
            <person name="Lommer M."/>
            <person name="Martin-Jezequel V."/>
            <person name="Lopez P.J."/>
            <person name="Lucas S."/>
            <person name="Mangogna M."/>
            <person name="McGinnis K."/>
            <person name="Medlin L.K."/>
            <person name="Montsant A."/>
            <person name="Oudot-Le Secq M.P."/>
            <person name="Napoli C."/>
            <person name="Obornik M."/>
            <person name="Parker M.S."/>
            <person name="Petit J.L."/>
            <person name="Porcel B.M."/>
            <person name="Poulsen N."/>
            <person name="Robison M."/>
            <person name="Rychlewski L."/>
            <person name="Rynearson T.A."/>
            <person name="Schmutz J."/>
            <person name="Shapiro H."/>
            <person name="Siaut M."/>
            <person name="Stanley M."/>
            <person name="Sussman M.R."/>
            <person name="Taylor A.R."/>
            <person name="Vardi A."/>
            <person name="von Dassow P."/>
            <person name="Vyverman W."/>
            <person name="Willis A."/>
            <person name="Wyrwicz L.S."/>
            <person name="Rokhsar D.S."/>
            <person name="Weissenbach J."/>
            <person name="Armbrust E.V."/>
            <person name="Green B.R."/>
            <person name="Van de Peer Y."/>
            <person name="Grigoriev I.V."/>
        </authorList>
    </citation>
    <scope>NUCLEOTIDE SEQUENCE [LARGE SCALE GENOMIC DNA]</scope>
    <source>
        <strain evidence="4 5">CCAP 1055/1</strain>
    </source>
</reference>
<dbReference type="NCBIfam" id="TIGR02174">
    <property type="entry name" value="CXXU_selWTH"/>
    <property type="match status" value="1"/>
</dbReference>
<dbReference type="OMA" id="LKFQICC"/>
<dbReference type="AlphaFoldDB" id="B7G6P7"/>
<reference evidence="5" key="2">
    <citation type="submission" date="2008-08" db="EMBL/GenBank/DDBJ databases">
        <authorList>
            <consortium name="Diatom Consortium"/>
            <person name="Grigoriev I."/>
            <person name="Grimwood J."/>
            <person name="Kuo A."/>
            <person name="Otillar R.P."/>
            <person name="Salamov A."/>
            <person name="Detter J.C."/>
            <person name="Lindquist E."/>
            <person name="Shapiro H."/>
            <person name="Lucas S."/>
            <person name="Glavina del Rio T."/>
            <person name="Pitluck S."/>
            <person name="Rokhsar D."/>
            <person name="Bowler C."/>
        </authorList>
    </citation>
    <scope>GENOME REANNOTATION</scope>
    <source>
        <strain evidence="5">CCAP 1055/1</strain>
    </source>
</reference>
<keyword evidence="3" id="KW-1133">Transmembrane helix</keyword>
<dbReference type="GeneID" id="7203785"/>
<feature type="transmembrane region" description="Helical" evidence="3">
    <location>
        <begin position="73"/>
        <end position="92"/>
    </location>
</feature>
<evidence type="ECO:0000256" key="2">
    <source>
        <dbReference type="ARBA" id="ARBA00023284"/>
    </source>
</evidence>
<dbReference type="EMBL" id="CM000619">
    <property type="protein sequence ID" value="EEC45630.1"/>
    <property type="molecule type" value="Genomic_DNA"/>
</dbReference>
<dbReference type="KEGG" id="pti:PHATRDRAFT_48310"/>
<proteinExistence type="predicted"/>
<keyword evidence="2" id="KW-0676">Redox-active center</keyword>
<dbReference type="GO" id="GO:0005789">
    <property type="term" value="C:endoplasmic reticulum membrane"/>
    <property type="evidence" value="ECO:0007669"/>
    <property type="project" value="TreeGrafter"/>
</dbReference>
<dbReference type="STRING" id="556484.B7G6P7"/>
<dbReference type="PaxDb" id="2850-Phatr48310"/>
<dbReference type="GO" id="GO:0004791">
    <property type="term" value="F:thioredoxin-disulfide reductase (NADPH) activity"/>
    <property type="evidence" value="ECO:0007669"/>
    <property type="project" value="TreeGrafter"/>
</dbReference>